<dbReference type="SUPFAM" id="SSF101936">
    <property type="entry name" value="DNA-binding pseudobarrel domain"/>
    <property type="match status" value="1"/>
</dbReference>
<dbReference type="GO" id="GO:0003677">
    <property type="term" value="F:DNA binding"/>
    <property type="evidence" value="ECO:0007669"/>
    <property type="project" value="UniProtKB-KW"/>
</dbReference>
<gene>
    <name evidence="8" type="ORF">FCM35_KLT16630</name>
</gene>
<dbReference type="EMBL" id="SWLB01000004">
    <property type="protein sequence ID" value="KAF3339159.1"/>
    <property type="molecule type" value="Genomic_DNA"/>
</dbReference>
<dbReference type="PANTHER" id="PTHR31920:SF135">
    <property type="entry name" value="B3 DOMAIN-CONTAINING PROTEIN OS03G0621600-RELATED"/>
    <property type="match status" value="1"/>
</dbReference>
<accession>A0A833RD62</accession>
<dbReference type="GO" id="GO:0005634">
    <property type="term" value="C:nucleus"/>
    <property type="evidence" value="ECO:0007669"/>
    <property type="project" value="UniProtKB-SubCell"/>
</dbReference>
<dbReference type="Pfam" id="PF02362">
    <property type="entry name" value="B3"/>
    <property type="match status" value="1"/>
</dbReference>
<evidence type="ECO:0000256" key="2">
    <source>
        <dbReference type="ARBA" id="ARBA00023015"/>
    </source>
</evidence>
<dbReference type="InterPro" id="IPR015300">
    <property type="entry name" value="DNA-bd_pseudobarrel_sf"/>
</dbReference>
<dbReference type="InterPro" id="IPR050655">
    <property type="entry name" value="Plant_B3_domain"/>
</dbReference>
<evidence type="ECO:0000256" key="3">
    <source>
        <dbReference type="ARBA" id="ARBA00023125"/>
    </source>
</evidence>
<keyword evidence="3" id="KW-0238">DNA-binding</keyword>
<dbReference type="InterPro" id="IPR003340">
    <property type="entry name" value="B3_DNA-bd"/>
</dbReference>
<protein>
    <submittedName>
        <fullName evidence="8">B3 domain-containing protein</fullName>
    </submittedName>
</protein>
<dbReference type="SMART" id="SM01019">
    <property type="entry name" value="B3"/>
    <property type="match status" value="1"/>
</dbReference>
<dbReference type="PANTHER" id="PTHR31920">
    <property type="entry name" value="B3 DOMAIN-CONTAINING"/>
    <property type="match status" value="1"/>
</dbReference>
<dbReference type="Proteomes" id="UP000623129">
    <property type="component" value="Unassembled WGS sequence"/>
</dbReference>
<evidence type="ECO:0000256" key="4">
    <source>
        <dbReference type="ARBA" id="ARBA00023163"/>
    </source>
</evidence>
<comment type="subcellular location">
    <subcellularLocation>
        <location evidence="1">Nucleus</location>
    </subcellularLocation>
</comment>
<dbReference type="Gene3D" id="2.40.330.10">
    <property type="entry name" value="DNA-binding pseudobarrel domain"/>
    <property type="match status" value="1"/>
</dbReference>
<dbReference type="OrthoDB" id="590488at2759"/>
<sequence>MTNKFYISLHWMLQNIPKKFGKIFNGSMREIVELEGPSEITWHVKMIRSSNNTFAMRSGWKEFVIANRIHKNDVLVFTYNGNSSFKVAIFDRSGCEKAAPFFAKKMEMEMEMETETQSEESKDSLIRENAAFHSEVKKEIISLSSGSSNSDESSSDISSRATRARTIKERVSCKRKRRD</sequence>
<evidence type="ECO:0000256" key="5">
    <source>
        <dbReference type="ARBA" id="ARBA00023242"/>
    </source>
</evidence>
<keyword evidence="9" id="KW-1185">Reference proteome</keyword>
<keyword evidence="4" id="KW-0804">Transcription</keyword>
<feature type="region of interest" description="Disordered" evidence="6">
    <location>
        <begin position="142"/>
        <end position="179"/>
    </location>
</feature>
<evidence type="ECO:0000313" key="9">
    <source>
        <dbReference type="Proteomes" id="UP000623129"/>
    </source>
</evidence>
<dbReference type="CDD" id="cd10017">
    <property type="entry name" value="B3_DNA"/>
    <property type="match status" value="1"/>
</dbReference>
<organism evidence="8 9">
    <name type="scientific">Carex littledalei</name>
    <dbReference type="NCBI Taxonomy" id="544730"/>
    <lineage>
        <taxon>Eukaryota</taxon>
        <taxon>Viridiplantae</taxon>
        <taxon>Streptophyta</taxon>
        <taxon>Embryophyta</taxon>
        <taxon>Tracheophyta</taxon>
        <taxon>Spermatophyta</taxon>
        <taxon>Magnoliopsida</taxon>
        <taxon>Liliopsida</taxon>
        <taxon>Poales</taxon>
        <taxon>Cyperaceae</taxon>
        <taxon>Cyperoideae</taxon>
        <taxon>Cariceae</taxon>
        <taxon>Carex</taxon>
        <taxon>Carex subgen. Euthyceras</taxon>
    </lineage>
</organism>
<evidence type="ECO:0000256" key="6">
    <source>
        <dbReference type="SAM" id="MobiDB-lite"/>
    </source>
</evidence>
<comment type="caution">
    <text evidence="8">The sequence shown here is derived from an EMBL/GenBank/DDBJ whole genome shotgun (WGS) entry which is preliminary data.</text>
</comment>
<dbReference type="AlphaFoldDB" id="A0A833RD62"/>
<evidence type="ECO:0000259" key="7">
    <source>
        <dbReference type="PROSITE" id="PS50863"/>
    </source>
</evidence>
<evidence type="ECO:0000256" key="1">
    <source>
        <dbReference type="ARBA" id="ARBA00004123"/>
    </source>
</evidence>
<keyword evidence="5" id="KW-0539">Nucleus</keyword>
<reference evidence="8" key="1">
    <citation type="submission" date="2020-01" db="EMBL/GenBank/DDBJ databases">
        <title>Genome sequence of Kobresia littledalei, the first chromosome-level genome in the family Cyperaceae.</title>
        <authorList>
            <person name="Qu G."/>
        </authorList>
    </citation>
    <scope>NUCLEOTIDE SEQUENCE</scope>
    <source>
        <strain evidence="8">C.B.Clarke</strain>
        <tissue evidence="8">Leaf</tissue>
    </source>
</reference>
<feature type="domain" description="TF-B3" evidence="7">
    <location>
        <begin position="16"/>
        <end position="93"/>
    </location>
</feature>
<name>A0A833RD62_9POAL</name>
<feature type="compositionally biased region" description="Low complexity" evidence="6">
    <location>
        <begin position="142"/>
        <end position="159"/>
    </location>
</feature>
<evidence type="ECO:0000313" key="8">
    <source>
        <dbReference type="EMBL" id="KAF3339159.1"/>
    </source>
</evidence>
<keyword evidence="2" id="KW-0805">Transcription regulation</keyword>
<proteinExistence type="predicted"/>
<dbReference type="PROSITE" id="PS50863">
    <property type="entry name" value="B3"/>
    <property type="match status" value="1"/>
</dbReference>